<feature type="transmembrane region" description="Helical" evidence="8">
    <location>
        <begin position="316"/>
        <end position="336"/>
    </location>
</feature>
<evidence type="ECO:0000256" key="3">
    <source>
        <dbReference type="ARBA" id="ARBA00022692"/>
    </source>
</evidence>
<comment type="similarity">
    <text evidence="2">Belongs to the TMEM161 family.</text>
</comment>
<comment type="subcellular location">
    <subcellularLocation>
        <location evidence="1">Membrane</location>
        <topology evidence="1">Multi-pass membrane protein</topology>
    </subcellularLocation>
</comment>
<evidence type="ECO:0000256" key="1">
    <source>
        <dbReference type="ARBA" id="ARBA00004141"/>
    </source>
</evidence>
<evidence type="ECO:0000256" key="2">
    <source>
        <dbReference type="ARBA" id="ARBA00009706"/>
    </source>
</evidence>
<dbReference type="EMBL" id="MUJZ01061688">
    <property type="protein sequence ID" value="OTF71303.1"/>
    <property type="molecule type" value="Genomic_DNA"/>
</dbReference>
<dbReference type="Proteomes" id="UP000194236">
    <property type="component" value="Unassembled WGS sequence"/>
</dbReference>
<protein>
    <submittedName>
        <fullName evidence="9">Transmembrane protein 161B-like protein</fullName>
    </submittedName>
</protein>
<evidence type="ECO:0000313" key="9">
    <source>
        <dbReference type="EMBL" id="OTF71303.1"/>
    </source>
</evidence>
<feature type="region of interest" description="Disordered" evidence="7">
    <location>
        <begin position="87"/>
        <end position="114"/>
    </location>
</feature>
<dbReference type="AlphaFoldDB" id="A0A1Y3AUH6"/>
<reference evidence="9 10" key="1">
    <citation type="submission" date="2017-03" db="EMBL/GenBank/DDBJ databases">
        <title>Genome Survey of Euroglyphus maynei.</title>
        <authorList>
            <person name="Arlian L.G."/>
            <person name="Morgan M.S."/>
            <person name="Rider S.D."/>
        </authorList>
    </citation>
    <scope>NUCLEOTIDE SEQUENCE [LARGE SCALE GENOMIC DNA]</scope>
    <source>
        <strain evidence="9">Arlian Lab</strain>
        <tissue evidence="9">Whole body</tissue>
    </source>
</reference>
<feature type="transmembrane region" description="Helical" evidence="8">
    <location>
        <begin position="356"/>
        <end position="373"/>
    </location>
</feature>
<evidence type="ECO:0000256" key="4">
    <source>
        <dbReference type="ARBA" id="ARBA00022989"/>
    </source>
</evidence>
<dbReference type="PANTHER" id="PTHR13624:SF6">
    <property type="entry name" value="EMEI"/>
    <property type="match status" value="1"/>
</dbReference>
<accession>A0A1Y3AUH6</accession>
<evidence type="ECO:0000256" key="7">
    <source>
        <dbReference type="SAM" id="MobiDB-lite"/>
    </source>
</evidence>
<feature type="transmembrane region" description="Helical" evidence="8">
    <location>
        <begin position="29"/>
        <end position="49"/>
    </location>
</feature>
<keyword evidence="10" id="KW-1185">Reference proteome</keyword>
<evidence type="ECO:0000256" key="5">
    <source>
        <dbReference type="ARBA" id="ARBA00023136"/>
    </source>
</evidence>
<dbReference type="InterPro" id="IPR019395">
    <property type="entry name" value="Transmembrane_161A/B"/>
</dbReference>
<gene>
    <name evidence="9" type="ORF">BLA29_003698</name>
</gene>
<keyword evidence="3 8" id="KW-0812">Transmembrane</keyword>
<name>A0A1Y3AUH6_EURMA</name>
<organism evidence="9 10">
    <name type="scientific">Euroglyphus maynei</name>
    <name type="common">Mayne's house dust mite</name>
    <dbReference type="NCBI Taxonomy" id="6958"/>
    <lineage>
        <taxon>Eukaryota</taxon>
        <taxon>Metazoa</taxon>
        <taxon>Ecdysozoa</taxon>
        <taxon>Arthropoda</taxon>
        <taxon>Chelicerata</taxon>
        <taxon>Arachnida</taxon>
        <taxon>Acari</taxon>
        <taxon>Acariformes</taxon>
        <taxon>Sarcoptiformes</taxon>
        <taxon>Astigmata</taxon>
        <taxon>Psoroptidia</taxon>
        <taxon>Analgoidea</taxon>
        <taxon>Pyroglyphidae</taxon>
        <taxon>Pyroglyphinae</taxon>
        <taxon>Euroglyphus</taxon>
    </lineage>
</organism>
<sequence length="532" mass="61671">AVFGFQLLLTIIVLSILNKLSPKYSFARWILTKGFVVACLFSNSFQFFFRSFFLQTKINSGLIRYLHPTNEQLKEAIQQSKNGEQHLTGKNINQSNHNHHRRSRKNRRNHHEEHTKPETFYVPNDLQLALDCEPLTLFNLVQLPYYNELQWLIDFSISTVFVYFLTEFYYTFVRNGMNDEYNLSIVWCLLSLGFVMKILCSITATYFHGEESIGERSICIVCFCVYLIVAMIILIADEETLEFGLFDAYRNFSHNAYRLLETQGAIENAHGPSSFLMIKFWLAITCGLIGALFAFPGLRIAQMHFDALIYAKDNQFITVILHMAFVSPLFIVLAWIKPVARYYFVERNSVSDATFESGRLILILAILTLRFCLFRRYLQSYLNIAPQKISYLRKQTGKVTNIDIQKLIARVGHYLSVASLQYLTPLLLCLFITLLTKSTGDYKWTGSLWLSNQTIINNNETITSHLNSTTNITNENDDRTAEDVAKLALTMFRDVFNPIVLRGFMGFILWWTCSCWFFTSVVGFVYNTYFRT</sequence>
<evidence type="ECO:0000313" key="10">
    <source>
        <dbReference type="Proteomes" id="UP000194236"/>
    </source>
</evidence>
<evidence type="ECO:0000256" key="8">
    <source>
        <dbReference type="SAM" id="Phobius"/>
    </source>
</evidence>
<feature type="transmembrane region" description="Helical" evidence="8">
    <location>
        <begin position="184"/>
        <end position="206"/>
    </location>
</feature>
<evidence type="ECO:0000256" key="6">
    <source>
        <dbReference type="ARBA" id="ARBA00023180"/>
    </source>
</evidence>
<dbReference type="PANTHER" id="PTHR13624">
    <property type="entry name" value="RE42071P"/>
    <property type="match status" value="1"/>
</dbReference>
<feature type="transmembrane region" description="Helical" evidence="8">
    <location>
        <begin position="151"/>
        <end position="172"/>
    </location>
</feature>
<dbReference type="OrthoDB" id="784140at2759"/>
<comment type="caution">
    <text evidence="9">The sequence shown here is derived from an EMBL/GenBank/DDBJ whole genome shotgun (WGS) entry which is preliminary data.</text>
</comment>
<feature type="non-terminal residue" evidence="9">
    <location>
        <position position="1"/>
    </location>
</feature>
<feature type="compositionally biased region" description="Basic residues" evidence="7">
    <location>
        <begin position="97"/>
        <end position="109"/>
    </location>
</feature>
<keyword evidence="4 8" id="KW-1133">Transmembrane helix</keyword>
<keyword evidence="6" id="KW-0325">Glycoprotein</keyword>
<feature type="transmembrane region" description="Helical" evidence="8">
    <location>
        <begin position="499"/>
        <end position="526"/>
    </location>
</feature>
<keyword evidence="5 8" id="KW-0472">Membrane</keyword>
<feature type="transmembrane region" description="Helical" evidence="8">
    <location>
        <begin position="414"/>
        <end position="435"/>
    </location>
</feature>
<feature type="transmembrane region" description="Helical" evidence="8">
    <location>
        <begin position="218"/>
        <end position="236"/>
    </location>
</feature>
<dbReference type="Pfam" id="PF10268">
    <property type="entry name" value="Tmemb_161AB"/>
    <property type="match status" value="1"/>
</dbReference>
<proteinExistence type="inferred from homology"/>
<feature type="transmembrane region" description="Helical" evidence="8">
    <location>
        <begin position="276"/>
        <end position="295"/>
    </location>
</feature>
<dbReference type="GO" id="GO:0016020">
    <property type="term" value="C:membrane"/>
    <property type="evidence" value="ECO:0007669"/>
    <property type="project" value="UniProtKB-SubCell"/>
</dbReference>